<feature type="region of interest" description="Disordered" evidence="6">
    <location>
        <begin position="59"/>
        <end position="83"/>
    </location>
</feature>
<organism evidence="9">
    <name type="scientific">Corethron hystrix</name>
    <dbReference type="NCBI Taxonomy" id="216773"/>
    <lineage>
        <taxon>Eukaryota</taxon>
        <taxon>Sar</taxon>
        <taxon>Stramenopiles</taxon>
        <taxon>Ochrophyta</taxon>
        <taxon>Bacillariophyta</taxon>
        <taxon>Coscinodiscophyceae</taxon>
        <taxon>Corethrophycidae</taxon>
        <taxon>Corethrales</taxon>
        <taxon>Corethraceae</taxon>
        <taxon>Corethron</taxon>
    </lineage>
</organism>
<dbReference type="GO" id="GO:0006355">
    <property type="term" value="P:regulation of DNA-templated transcription"/>
    <property type="evidence" value="ECO:0007669"/>
    <property type="project" value="InterPro"/>
</dbReference>
<feature type="compositionally biased region" description="Polar residues" evidence="6">
    <location>
        <begin position="419"/>
        <end position="432"/>
    </location>
</feature>
<dbReference type="PANTHER" id="PTHR11850">
    <property type="entry name" value="HOMEOBOX PROTEIN TRANSCRIPTION FACTORS"/>
    <property type="match status" value="1"/>
</dbReference>
<dbReference type="SUPFAM" id="SSF46689">
    <property type="entry name" value="Homeodomain-like"/>
    <property type="match status" value="1"/>
</dbReference>
<dbReference type="GO" id="GO:0003677">
    <property type="term" value="F:DNA binding"/>
    <property type="evidence" value="ECO:0007669"/>
    <property type="project" value="UniProtKB-UniRule"/>
</dbReference>
<dbReference type="EMBL" id="HBFR01039086">
    <property type="protein sequence ID" value="CAD8901345.1"/>
    <property type="molecule type" value="Transcribed_RNA"/>
</dbReference>
<dbReference type="InterPro" id="IPR009057">
    <property type="entry name" value="Homeodomain-like_sf"/>
</dbReference>
<dbReference type="SUPFAM" id="SSF57850">
    <property type="entry name" value="RING/U-box"/>
    <property type="match status" value="1"/>
</dbReference>
<feature type="compositionally biased region" description="Basic and acidic residues" evidence="6">
    <location>
        <begin position="442"/>
        <end position="454"/>
    </location>
</feature>
<evidence type="ECO:0000256" key="1">
    <source>
        <dbReference type="ARBA" id="ARBA00023125"/>
    </source>
</evidence>
<dbReference type="GO" id="GO:0008270">
    <property type="term" value="F:zinc ion binding"/>
    <property type="evidence" value="ECO:0007669"/>
    <property type="project" value="UniProtKB-KW"/>
</dbReference>
<sequence length="687" mass="72991">MINSSTKLPLIVRARKIFTSKTGIGNPHMVSKTQLLPSPSTTVSSALFSKHLRMDIKESEADNDVGTDDADGDAGAKPKSRRELPAGAVATLKAWLLSPEHFTHPYPTPQDQIALMEKTGIDKKQLKNWFTNARRRIWKPMLKKQLEQTVSAPGGPTMLKGVGVTLPGAVSTGKDAQLISGGILNPMIQAQFQAMQNLANLNNAIGGQVNAVNYSSLVGMNQSNVSAPQAASPASLPPPPQPINNAKAVTTPMATSNSIGSLPPINANQSPNISKTDSHAVLMELFTRDQDLVRQAHEGARARAEGGMAPVAKRSVPNTNSVGSWPHFSSVSSLNNLGGMTGVKSITNMSMNDLAAQGNLNKNGNLANVKSTESMGRADSFAFLEVFFDANGQNITSRGVKREREEDNDIGLSLDADESPSTQNGVSQSLGISTGPAAGTLHDGKDEDTSESDTLKRAYDDALAARGLMSVSRSCERLSDLSLPPKMQRSLSQDLIRRAQLGSSQHFMPYPCFISSSCTFPGQVSDLKPQQESLQKKQKSEMVANTASDVVSVPISDPSMNSASIEVPTTTTCCLCGNINVDTQLRPCGHMFHGPCLKPSLQNAVGPPCCPIDNIPMLSAVLAIPTDNAICITIPDSSKSTPLSNINHASNNTQSLPLQPWGAGDIPRFHMPMAGPTNQSSTISSDT</sequence>
<dbReference type="Pfam" id="PF05920">
    <property type="entry name" value="Homeobox_KN"/>
    <property type="match status" value="1"/>
</dbReference>
<reference evidence="9" key="1">
    <citation type="submission" date="2021-01" db="EMBL/GenBank/DDBJ databases">
        <authorList>
            <person name="Corre E."/>
            <person name="Pelletier E."/>
            <person name="Niang G."/>
            <person name="Scheremetjew M."/>
            <person name="Finn R."/>
            <person name="Kale V."/>
            <person name="Holt S."/>
            <person name="Cochrane G."/>
            <person name="Meng A."/>
            <person name="Brown T."/>
            <person name="Cohen L."/>
        </authorList>
    </citation>
    <scope>NUCLEOTIDE SEQUENCE</scope>
    <source>
        <strain evidence="9">308</strain>
    </source>
</reference>
<evidence type="ECO:0000259" key="8">
    <source>
        <dbReference type="PROSITE" id="PS50089"/>
    </source>
</evidence>
<dbReference type="CDD" id="cd16449">
    <property type="entry name" value="RING-HC"/>
    <property type="match status" value="1"/>
</dbReference>
<feature type="region of interest" description="Disordered" evidence="6">
    <location>
        <begin position="254"/>
        <end position="273"/>
    </location>
</feature>
<name>A0A7S1BXS9_9STRA</name>
<dbReference type="AlphaFoldDB" id="A0A7S1BXS9"/>
<keyword evidence="5" id="KW-0862">Zinc</keyword>
<evidence type="ECO:0000313" key="9">
    <source>
        <dbReference type="EMBL" id="CAD8901345.1"/>
    </source>
</evidence>
<feature type="DNA-binding region" description="Homeobox" evidence="4">
    <location>
        <begin position="77"/>
        <end position="141"/>
    </location>
</feature>
<accession>A0A7S1BXS9</accession>
<comment type="subcellular location">
    <subcellularLocation>
        <location evidence="4">Nucleus</location>
    </subcellularLocation>
</comment>
<keyword evidence="5" id="KW-0479">Metal-binding</keyword>
<dbReference type="Gene3D" id="1.10.10.60">
    <property type="entry name" value="Homeodomain-like"/>
    <property type="match status" value="1"/>
</dbReference>
<dbReference type="InterPro" id="IPR008422">
    <property type="entry name" value="KN_HD"/>
</dbReference>
<dbReference type="CDD" id="cd00086">
    <property type="entry name" value="homeodomain"/>
    <property type="match status" value="1"/>
</dbReference>
<keyword evidence="3 4" id="KW-0539">Nucleus</keyword>
<protein>
    <recommendedName>
        <fullName evidence="10">Homeobox domain-containing protein</fullName>
    </recommendedName>
</protein>
<dbReference type="PROSITE" id="PS50071">
    <property type="entry name" value="HOMEOBOX_2"/>
    <property type="match status" value="1"/>
</dbReference>
<evidence type="ECO:0008006" key="10">
    <source>
        <dbReference type="Google" id="ProtNLM"/>
    </source>
</evidence>
<evidence type="ECO:0000256" key="3">
    <source>
        <dbReference type="ARBA" id="ARBA00023242"/>
    </source>
</evidence>
<evidence type="ECO:0000259" key="7">
    <source>
        <dbReference type="PROSITE" id="PS50071"/>
    </source>
</evidence>
<keyword evidence="5" id="KW-0863">Zinc-finger</keyword>
<evidence type="ECO:0000256" key="4">
    <source>
        <dbReference type="PROSITE-ProRule" id="PRU00108"/>
    </source>
</evidence>
<dbReference type="SMART" id="SM00389">
    <property type="entry name" value="HOX"/>
    <property type="match status" value="1"/>
</dbReference>
<keyword evidence="1 4" id="KW-0238">DNA-binding</keyword>
<feature type="compositionally biased region" description="Acidic residues" evidence="6">
    <location>
        <begin position="61"/>
        <end position="72"/>
    </location>
</feature>
<feature type="domain" description="RING-type" evidence="8">
    <location>
        <begin position="573"/>
        <end position="614"/>
    </location>
</feature>
<feature type="region of interest" description="Disordered" evidence="6">
    <location>
        <begin position="412"/>
        <end position="454"/>
    </location>
</feature>
<dbReference type="InterPro" id="IPR050224">
    <property type="entry name" value="TALE_homeobox"/>
</dbReference>
<proteinExistence type="predicted"/>
<feature type="domain" description="Homeobox" evidence="7">
    <location>
        <begin position="75"/>
        <end position="140"/>
    </location>
</feature>
<gene>
    <name evidence="9" type="ORF">CHYS00102_LOCUS28564</name>
</gene>
<dbReference type="InterPro" id="IPR001356">
    <property type="entry name" value="HD"/>
</dbReference>
<dbReference type="Gene3D" id="3.30.40.10">
    <property type="entry name" value="Zinc/RING finger domain, C3HC4 (zinc finger)"/>
    <property type="match status" value="1"/>
</dbReference>
<evidence type="ECO:0000256" key="6">
    <source>
        <dbReference type="SAM" id="MobiDB-lite"/>
    </source>
</evidence>
<dbReference type="InterPro" id="IPR013083">
    <property type="entry name" value="Znf_RING/FYVE/PHD"/>
</dbReference>
<dbReference type="InterPro" id="IPR001841">
    <property type="entry name" value="Znf_RING"/>
</dbReference>
<evidence type="ECO:0000256" key="2">
    <source>
        <dbReference type="ARBA" id="ARBA00023155"/>
    </source>
</evidence>
<evidence type="ECO:0000256" key="5">
    <source>
        <dbReference type="PROSITE-ProRule" id="PRU00175"/>
    </source>
</evidence>
<dbReference type="GO" id="GO:0005634">
    <property type="term" value="C:nucleus"/>
    <property type="evidence" value="ECO:0007669"/>
    <property type="project" value="UniProtKB-SubCell"/>
</dbReference>
<keyword evidence="2 4" id="KW-0371">Homeobox</keyword>
<dbReference type="PROSITE" id="PS50089">
    <property type="entry name" value="ZF_RING_2"/>
    <property type="match status" value="1"/>
</dbReference>